<accession>A0A9P1H838</accession>
<dbReference type="InterPro" id="IPR036396">
    <property type="entry name" value="Cyt_P450_sf"/>
</dbReference>
<dbReference type="PANTHER" id="PTHR24305:SF168">
    <property type="entry name" value="P450, PUTATIVE (EUROFUNG)-RELATED"/>
    <property type="match status" value="1"/>
</dbReference>
<dbReference type="PRINTS" id="PR00463">
    <property type="entry name" value="EP450I"/>
</dbReference>
<keyword evidence="1 4" id="KW-0349">Heme</keyword>
<dbReference type="OrthoDB" id="1470350at2759"/>
<dbReference type="GO" id="GO:0005506">
    <property type="term" value="F:iron ion binding"/>
    <property type="evidence" value="ECO:0007669"/>
    <property type="project" value="InterPro"/>
</dbReference>
<evidence type="ECO:0000256" key="3">
    <source>
        <dbReference type="ARBA" id="ARBA00023004"/>
    </source>
</evidence>
<proteinExistence type="predicted"/>
<dbReference type="InterPro" id="IPR002401">
    <property type="entry name" value="Cyt_P450_E_grp-I"/>
</dbReference>
<dbReference type="Pfam" id="PF00067">
    <property type="entry name" value="p450"/>
    <property type="match status" value="2"/>
</dbReference>
<dbReference type="GO" id="GO:0016705">
    <property type="term" value="F:oxidoreductase activity, acting on paired donors, with incorporation or reduction of molecular oxygen"/>
    <property type="evidence" value="ECO:0007669"/>
    <property type="project" value="InterPro"/>
</dbReference>
<gene>
    <name evidence="5" type="ORF">PPNO1_LOCUS7375</name>
</gene>
<evidence type="ECO:0000313" key="5">
    <source>
        <dbReference type="EMBL" id="CAI4217773.1"/>
    </source>
</evidence>
<organism evidence="5 6">
    <name type="scientific">Parascedosporium putredinis</name>
    <dbReference type="NCBI Taxonomy" id="1442378"/>
    <lineage>
        <taxon>Eukaryota</taxon>
        <taxon>Fungi</taxon>
        <taxon>Dikarya</taxon>
        <taxon>Ascomycota</taxon>
        <taxon>Pezizomycotina</taxon>
        <taxon>Sordariomycetes</taxon>
        <taxon>Hypocreomycetidae</taxon>
        <taxon>Microascales</taxon>
        <taxon>Microascaceae</taxon>
        <taxon>Parascedosporium</taxon>
    </lineage>
</organism>
<dbReference type="Gene3D" id="1.10.630.10">
    <property type="entry name" value="Cytochrome P450"/>
    <property type="match status" value="1"/>
</dbReference>
<dbReference type="EMBL" id="CALLCH030000017">
    <property type="protein sequence ID" value="CAI4217773.1"/>
    <property type="molecule type" value="Genomic_DNA"/>
</dbReference>
<dbReference type="AlphaFoldDB" id="A0A9P1H838"/>
<evidence type="ECO:0000256" key="4">
    <source>
        <dbReference type="PIRSR" id="PIRSR602401-1"/>
    </source>
</evidence>
<protein>
    <recommendedName>
        <fullName evidence="7">Cytochrome P450</fullName>
    </recommendedName>
</protein>
<evidence type="ECO:0000256" key="2">
    <source>
        <dbReference type="ARBA" id="ARBA00022723"/>
    </source>
</evidence>
<evidence type="ECO:0008006" key="7">
    <source>
        <dbReference type="Google" id="ProtNLM"/>
    </source>
</evidence>
<keyword evidence="3 4" id="KW-0408">Iron</keyword>
<comment type="cofactor">
    <cofactor evidence="4">
        <name>heme</name>
        <dbReference type="ChEBI" id="CHEBI:30413"/>
    </cofactor>
</comment>
<dbReference type="InterPro" id="IPR001128">
    <property type="entry name" value="Cyt_P450"/>
</dbReference>
<keyword evidence="2 4" id="KW-0479">Metal-binding</keyword>
<keyword evidence="6" id="KW-1185">Reference proteome</keyword>
<feature type="binding site" description="axial binding residue" evidence="4">
    <location>
        <position position="369"/>
    </location>
    <ligand>
        <name>heme</name>
        <dbReference type="ChEBI" id="CHEBI:30413"/>
    </ligand>
    <ligandPart>
        <name>Fe</name>
        <dbReference type="ChEBI" id="CHEBI:18248"/>
    </ligandPart>
</feature>
<dbReference type="GO" id="GO:0020037">
    <property type="term" value="F:heme binding"/>
    <property type="evidence" value="ECO:0007669"/>
    <property type="project" value="InterPro"/>
</dbReference>
<evidence type="ECO:0000313" key="6">
    <source>
        <dbReference type="Proteomes" id="UP000838763"/>
    </source>
</evidence>
<reference evidence="5" key="1">
    <citation type="submission" date="2022-11" db="EMBL/GenBank/DDBJ databases">
        <authorList>
            <person name="Scott C."/>
            <person name="Bruce N."/>
        </authorList>
    </citation>
    <scope>NUCLEOTIDE SEQUENCE</scope>
</reference>
<dbReference type="CDD" id="cd11060">
    <property type="entry name" value="CYP57A1-like"/>
    <property type="match status" value="1"/>
</dbReference>
<sequence>MKATLDGVAPYVYKQSTDTYGSLVRVGPNDLITDDPEIIRRMMAVRSPYIRGPWHGVQKLDPARDNLFSMRDEEKHRDLRSKMAAGYSGKENLSMESTIDLQIAKLMELIETKYISRDGTYRPMDMGQKGQFFTLDVISDLAFGEAFGFLEKDDDVYDYIKITKGFIPFMIVLCHQYWLADLLHSGPFRGLFPQASDKFGFGAFIGVTNKAVAARFQPGAENQFDMLGSFIRHGLTQEEASGEALLQVMAGSDTSATTIRMVLLYLLTTPRAYRRLQKEIDDGIASGKISTPIKNSEGKELPYLQAVVKETLRLNPRRLGHFSSRSKKTFGEDAEIFRPERWIEEPDKERLAVMSSTVDLVFHYGKYQCIGRPVALMEFNKIFVELLRRFDFSIANPHKPADITNFGIWAIENFWVRVEKREF</sequence>
<evidence type="ECO:0000256" key="1">
    <source>
        <dbReference type="ARBA" id="ARBA00022617"/>
    </source>
</evidence>
<comment type="caution">
    <text evidence="5">The sequence shown here is derived from an EMBL/GenBank/DDBJ whole genome shotgun (WGS) entry which is preliminary data.</text>
</comment>
<dbReference type="PRINTS" id="PR00385">
    <property type="entry name" value="P450"/>
</dbReference>
<dbReference type="PANTHER" id="PTHR24305">
    <property type="entry name" value="CYTOCHROME P450"/>
    <property type="match status" value="1"/>
</dbReference>
<dbReference type="SUPFAM" id="SSF48264">
    <property type="entry name" value="Cytochrome P450"/>
    <property type="match status" value="1"/>
</dbReference>
<dbReference type="GO" id="GO:0004497">
    <property type="term" value="F:monooxygenase activity"/>
    <property type="evidence" value="ECO:0007669"/>
    <property type="project" value="InterPro"/>
</dbReference>
<dbReference type="InterPro" id="IPR050121">
    <property type="entry name" value="Cytochrome_P450_monoxygenase"/>
</dbReference>
<dbReference type="Proteomes" id="UP000838763">
    <property type="component" value="Unassembled WGS sequence"/>
</dbReference>
<name>A0A9P1H838_9PEZI</name>